<accession>A0A9W4T4J3</accession>
<proteinExistence type="predicted"/>
<dbReference type="Proteomes" id="UP001153678">
    <property type="component" value="Unassembled WGS sequence"/>
</dbReference>
<feature type="non-terminal residue" evidence="1">
    <location>
        <position position="640"/>
    </location>
</feature>
<gene>
    <name evidence="1" type="ORF">FWILDA_LOCUS15434</name>
</gene>
<dbReference type="EMBL" id="CAMKVN010008062">
    <property type="protein sequence ID" value="CAI2192154.1"/>
    <property type="molecule type" value="Genomic_DNA"/>
</dbReference>
<keyword evidence="2" id="KW-1185">Reference proteome</keyword>
<reference evidence="1" key="1">
    <citation type="submission" date="2022-08" db="EMBL/GenBank/DDBJ databases">
        <authorList>
            <person name="Kallberg Y."/>
            <person name="Tangrot J."/>
            <person name="Rosling A."/>
        </authorList>
    </citation>
    <scope>NUCLEOTIDE SEQUENCE</scope>
    <source>
        <strain evidence="1">Wild A</strain>
    </source>
</reference>
<evidence type="ECO:0000313" key="2">
    <source>
        <dbReference type="Proteomes" id="UP001153678"/>
    </source>
</evidence>
<dbReference type="AlphaFoldDB" id="A0A9W4T4J3"/>
<comment type="caution">
    <text evidence="1">The sequence shown here is derived from an EMBL/GenBank/DDBJ whole genome shotgun (WGS) entry which is preliminary data.</text>
</comment>
<dbReference type="OrthoDB" id="2438547at2759"/>
<evidence type="ECO:0000313" key="1">
    <source>
        <dbReference type="EMBL" id="CAI2192154.1"/>
    </source>
</evidence>
<sequence length="640" mass="73932">KSPQKLLNDLAQIKQVSKSDLKAFLTQDHTSFSVLSVSTKHIESTDRISVTLSKNSAQSFYLDQPKKTKPVELPTTPKTKPDDCLQDAQNCVYFSFFNSKEKKLYTRFKDKVEANFEGTQGDQPVLFLTLTFNTTHDNYYAFTTNTDPNDASKYLAKSFHLRSLYTQHGFQAHNKAYRFFKNLYQYDQKPALLISKHKLDAQSGQHLPKNQKIFRHYDYHTAQTTYFYRTNEQLVGQAQKPYLNKKHFRLGTRTLNPLTLLTLATKHNKKEVYSLKKPKRPLNHDFQAFLITRLLLLCKSAEFCHLPLEQERVSKENGACDQLPYTHFQTKPVLRFTFLPEQASIIRAFIDKLDTYAEEYDLEESQDFYAYPIIHDQQHELTQQLETKYQLLIIKINELKTGQIGSEFSPSELELIAQALEISRFLEIIFKARKENQKPSPLNLVQGAKPLKLNPESIFNSMPQELQIKTRITEIESKTDKNGNPYVRLTLHGLVNRYFYAFSNSLKTETLTALTTTPYNFINRQVLITYQELPNQTNQGTFTGYPTYGIEIEGDSQDPVVLIQDFLTWDGIDVFQYKVKPQLIICNPPFNGYVLFAPAGFCANLTLESKRLAKFDNGTYPPIASRITLPKNIFEGVIFH</sequence>
<feature type="non-terminal residue" evidence="1">
    <location>
        <position position="1"/>
    </location>
</feature>
<name>A0A9W4T4J3_9GLOM</name>
<organism evidence="1 2">
    <name type="scientific">Funneliformis geosporum</name>
    <dbReference type="NCBI Taxonomy" id="1117311"/>
    <lineage>
        <taxon>Eukaryota</taxon>
        <taxon>Fungi</taxon>
        <taxon>Fungi incertae sedis</taxon>
        <taxon>Mucoromycota</taxon>
        <taxon>Glomeromycotina</taxon>
        <taxon>Glomeromycetes</taxon>
        <taxon>Glomerales</taxon>
        <taxon>Glomeraceae</taxon>
        <taxon>Funneliformis</taxon>
    </lineage>
</organism>
<protein>
    <submittedName>
        <fullName evidence="1">7883_t:CDS:1</fullName>
    </submittedName>
</protein>